<dbReference type="Pfam" id="PF05198">
    <property type="entry name" value="IF3_N"/>
    <property type="match status" value="1"/>
</dbReference>
<gene>
    <name evidence="4 9" type="primary">infC</name>
    <name evidence="9" type="ORF">NCTC10122_00315</name>
</gene>
<dbReference type="InterPro" id="IPR001288">
    <property type="entry name" value="Translation_initiation_fac_3"/>
</dbReference>
<evidence type="ECO:0000259" key="7">
    <source>
        <dbReference type="Pfam" id="PF00707"/>
    </source>
</evidence>
<dbReference type="Pfam" id="PF00707">
    <property type="entry name" value="IF3_C"/>
    <property type="match status" value="1"/>
</dbReference>
<evidence type="ECO:0000313" key="9">
    <source>
        <dbReference type="EMBL" id="VEU60715.1"/>
    </source>
</evidence>
<proteinExistence type="inferred from homology"/>
<evidence type="ECO:0000256" key="6">
    <source>
        <dbReference type="RuleBase" id="RU000646"/>
    </source>
</evidence>
<dbReference type="Gene3D" id="3.10.20.80">
    <property type="entry name" value="Translation initiation factor 3 (IF-3), N-terminal domain"/>
    <property type="match status" value="1"/>
</dbReference>
<dbReference type="InterPro" id="IPR019815">
    <property type="entry name" value="Translation_initiation_fac_3_C"/>
</dbReference>
<dbReference type="PANTHER" id="PTHR10938">
    <property type="entry name" value="TRANSLATION INITIATION FACTOR IF-3"/>
    <property type="match status" value="1"/>
</dbReference>
<dbReference type="AlphaFoldDB" id="A0A449A8X2"/>
<dbReference type="InterPro" id="IPR019814">
    <property type="entry name" value="Translation_initiation_fac_3_N"/>
</dbReference>
<evidence type="ECO:0000259" key="8">
    <source>
        <dbReference type="Pfam" id="PF05198"/>
    </source>
</evidence>
<feature type="domain" description="Translation initiation factor 3 N-terminal" evidence="8">
    <location>
        <begin position="63"/>
        <end position="131"/>
    </location>
</feature>
<sequence length="246" mass="28526">MQKVDNISPDGHSLGFLATIKISFDRSLEVGYHFYFYIYLLFKELIIQPTNTKNKKPAAEHMINGNIPFSKVFLIGPEGDKIGVTPTREAIEIAREYRMDLVLISVEPKPIARILDYGKFKYERKKKQKAAKEKQTVIQNRQIRLTVMIGEHDLKTKARKAREFLLDGDRLKVSLKFRGREAARPELGHDTLNRFYALLEDIAEITKEATLINGKFLDFYLQPNKIKVAKYKKENNIVDKNTEHSR</sequence>
<dbReference type="PANTHER" id="PTHR10938:SF0">
    <property type="entry name" value="TRANSLATION INITIATION FACTOR IF-3, MITOCHONDRIAL"/>
    <property type="match status" value="1"/>
</dbReference>
<dbReference type="GO" id="GO:0043022">
    <property type="term" value="F:ribosome binding"/>
    <property type="evidence" value="ECO:0007669"/>
    <property type="project" value="TreeGrafter"/>
</dbReference>
<keyword evidence="3 4" id="KW-0648">Protein biosynthesis</keyword>
<evidence type="ECO:0000256" key="4">
    <source>
        <dbReference type="HAMAP-Rule" id="MF_00080"/>
    </source>
</evidence>
<keyword evidence="2 4" id="KW-0396">Initiation factor</keyword>
<evidence type="ECO:0000256" key="2">
    <source>
        <dbReference type="ARBA" id="ARBA00022540"/>
    </source>
</evidence>
<reference evidence="9 10" key="1">
    <citation type="submission" date="2019-01" db="EMBL/GenBank/DDBJ databases">
        <authorList>
            <consortium name="Pathogen Informatics"/>
        </authorList>
    </citation>
    <scope>NUCLEOTIDE SEQUENCE [LARGE SCALE GENOMIC DNA]</scope>
    <source>
        <strain evidence="9 10">NCTC10122</strain>
    </source>
</reference>
<dbReference type="SUPFAM" id="SSF54364">
    <property type="entry name" value="Translation initiation factor IF3, N-terminal domain"/>
    <property type="match status" value="1"/>
</dbReference>
<dbReference type="EMBL" id="LR214970">
    <property type="protein sequence ID" value="VEU60715.1"/>
    <property type="molecule type" value="Genomic_DNA"/>
</dbReference>
<dbReference type="InterPro" id="IPR019813">
    <property type="entry name" value="Translation_initiation_fac3_CS"/>
</dbReference>
<protein>
    <recommendedName>
        <fullName evidence="4 5">Translation initiation factor IF-3</fullName>
    </recommendedName>
</protein>
<comment type="subcellular location">
    <subcellularLocation>
        <location evidence="4 6">Cytoplasm</location>
    </subcellularLocation>
</comment>
<name>A0A449A8X2_9BACT</name>
<feature type="domain" description="Translation initiation factor 3 C-terminal" evidence="7">
    <location>
        <begin position="138"/>
        <end position="224"/>
    </location>
</feature>
<dbReference type="InterPro" id="IPR036788">
    <property type="entry name" value="T_IF-3_C_sf"/>
</dbReference>
<dbReference type="SUPFAM" id="SSF55200">
    <property type="entry name" value="Translation initiation factor IF3, C-terminal domain"/>
    <property type="match status" value="1"/>
</dbReference>
<dbReference type="Gene3D" id="3.30.110.10">
    <property type="entry name" value="Translation initiation factor 3 (IF-3), C-terminal domain"/>
    <property type="match status" value="1"/>
</dbReference>
<keyword evidence="4" id="KW-0963">Cytoplasm</keyword>
<accession>A0A449A8X2</accession>
<evidence type="ECO:0000256" key="5">
    <source>
        <dbReference type="NCBIfam" id="TIGR00168"/>
    </source>
</evidence>
<dbReference type="GO" id="GO:0003743">
    <property type="term" value="F:translation initiation factor activity"/>
    <property type="evidence" value="ECO:0007669"/>
    <property type="project" value="UniProtKB-UniRule"/>
</dbReference>
<dbReference type="Proteomes" id="UP000290942">
    <property type="component" value="Chromosome"/>
</dbReference>
<comment type="subunit">
    <text evidence="4 6">Monomer.</text>
</comment>
<evidence type="ECO:0000256" key="3">
    <source>
        <dbReference type="ARBA" id="ARBA00022917"/>
    </source>
</evidence>
<evidence type="ECO:0000256" key="1">
    <source>
        <dbReference type="ARBA" id="ARBA00005439"/>
    </source>
</evidence>
<dbReference type="GO" id="GO:0005829">
    <property type="term" value="C:cytosol"/>
    <property type="evidence" value="ECO:0007669"/>
    <property type="project" value="TreeGrafter"/>
</dbReference>
<dbReference type="PROSITE" id="PS00938">
    <property type="entry name" value="IF3"/>
    <property type="match status" value="1"/>
</dbReference>
<evidence type="ECO:0000313" key="10">
    <source>
        <dbReference type="Proteomes" id="UP000290942"/>
    </source>
</evidence>
<comment type="similarity">
    <text evidence="1 4 6">Belongs to the IF-3 family.</text>
</comment>
<comment type="function">
    <text evidence="4 6">IF-3 binds to the 30S ribosomal subunit and shifts the equilibrium between 70S ribosomes and their 50S and 30S subunits in favor of the free subunits, thus enhancing the availability of 30S subunits on which protein synthesis initiation begins.</text>
</comment>
<dbReference type="HAMAP" id="MF_00080">
    <property type="entry name" value="IF_3"/>
    <property type="match status" value="1"/>
</dbReference>
<dbReference type="GO" id="GO:0032790">
    <property type="term" value="P:ribosome disassembly"/>
    <property type="evidence" value="ECO:0007669"/>
    <property type="project" value="TreeGrafter"/>
</dbReference>
<dbReference type="NCBIfam" id="TIGR00168">
    <property type="entry name" value="infC"/>
    <property type="match status" value="1"/>
</dbReference>
<dbReference type="InterPro" id="IPR036787">
    <property type="entry name" value="T_IF-3_N_sf"/>
</dbReference>
<dbReference type="GO" id="GO:0016020">
    <property type="term" value="C:membrane"/>
    <property type="evidence" value="ECO:0007669"/>
    <property type="project" value="TreeGrafter"/>
</dbReference>
<organism evidence="9 10">
    <name type="scientific">Mycoplasmopsis bovigenitalium</name>
    <dbReference type="NCBI Taxonomy" id="2112"/>
    <lineage>
        <taxon>Bacteria</taxon>
        <taxon>Bacillati</taxon>
        <taxon>Mycoplasmatota</taxon>
        <taxon>Mycoplasmoidales</taxon>
        <taxon>Metamycoplasmataceae</taxon>
        <taxon>Mycoplasmopsis</taxon>
    </lineage>
</organism>